<sequence>MIHRRRAMDFGLPKTPYELGQNSDRRNGDGYTDDRRYGSSQDESYHQGYGNRKDYANRDNRYGIRHHDNQNYHAYNNNKGFPYEGYQQDNKYIKDSDSSYHRYQSTGEPPATEQIRPSPKPVCGVAGVGSNANFFDNNLNYLRNYKPRPADFRNAA</sequence>
<protein>
    <submittedName>
        <fullName evidence="2">Uncharacterized protein</fullName>
    </submittedName>
</protein>
<dbReference type="Proteomes" id="UP000192578">
    <property type="component" value="Unassembled WGS sequence"/>
</dbReference>
<proteinExistence type="predicted"/>
<feature type="region of interest" description="Disordered" evidence="1">
    <location>
        <begin position="98"/>
        <end position="117"/>
    </location>
</feature>
<name>A0A9X6RKQ1_HYPEX</name>
<evidence type="ECO:0000256" key="1">
    <source>
        <dbReference type="SAM" id="MobiDB-lite"/>
    </source>
</evidence>
<dbReference type="AlphaFoldDB" id="A0A9X6RKQ1"/>
<comment type="caution">
    <text evidence="2">The sequence shown here is derived from an EMBL/GenBank/DDBJ whole genome shotgun (WGS) entry which is preliminary data.</text>
</comment>
<reference evidence="3" key="1">
    <citation type="submission" date="2017-01" db="EMBL/GenBank/DDBJ databases">
        <title>Comparative genomics of anhydrobiosis in the tardigrade Hypsibius dujardini.</title>
        <authorList>
            <person name="Yoshida Y."/>
            <person name="Koutsovoulos G."/>
            <person name="Laetsch D."/>
            <person name="Stevens L."/>
            <person name="Kumar S."/>
            <person name="Horikawa D."/>
            <person name="Ishino K."/>
            <person name="Komine S."/>
            <person name="Tomita M."/>
            <person name="Blaxter M."/>
            <person name="Arakawa K."/>
        </authorList>
    </citation>
    <scope>NUCLEOTIDE SEQUENCE [LARGE SCALE GENOMIC DNA]</scope>
    <source>
        <strain evidence="3">Z151</strain>
    </source>
</reference>
<accession>A0A9X6RKQ1</accession>
<evidence type="ECO:0000313" key="2">
    <source>
        <dbReference type="EMBL" id="OWA51334.1"/>
    </source>
</evidence>
<feature type="region of interest" description="Disordered" evidence="1">
    <location>
        <begin position="1"/>
        <end position="57"/>
    </location>
</feature>
<organism evidence="2 3">
    <name type="scientific">Hypsibius exemplaris</name>
    <name type="common">Freshwater tardigrade</name>
    <dbReference type="NCBI Taxonomy" id="2072580"/>
    <lineage>
        <taxon>Eukaryota</taxon>
        <taxon>Metazoa</taxon>
        <taxon>Ecdysozoa</taxon>
        <taxon>Tardigrada</taxon>
        <taxon>Eutardigrada</taxon>
        <taxon>Parachela</taxon>
        <taxon>Hypsibioidea</taxon>
        <taxon>Hypsibiidae</taxon>
        <taxon>Hypsibius</taxon>
    </lineage>
</organism>
<gene>
    <name evidence="2" type="ORF">BV898_15821</name>
</gene>
<keyword evidence="3" id="KW-1185">Reference proteome</keyword>
<feature type="compositionally biased region" description="Basic and acidic residues" evidence="1">
    <location>
        <begin position="23"/>
        <end position="37"/>
    </location>
</feature>
<evidence type="ECO:0000313" key="3">
    <source>
        <dbReference type="Proteomes" id="UP000192578"/>
    </source>
</evidence>
<dbReference type="EMBL" id="MTYJ01000222">
    <property type="protein sequence ID" value="OWA51334.1"/>
    <property type="molecule type" value="Genomic_DNA"/>
</dbReference>